<dbReference type="PANTHER" id="PTHR12526:SF600">
    <property type="entry name" value="GLYCOSYL TRANSFERASE GROUP 1"/>
    <property type="match status" value="1"/>
</dbReference>
<name>A0A7W2TVL5_9GAMM</name>
<keyword evidence="1" id="KW-0808">Transferase</keyword>
<dbReference type="RefSeq" id="WP_182170243.1">
    <property type="nucleotide sequence ID" value="NZ_JACFXU010000013.1"/>
</dbReference>
<gene>
    <name evidence="1" type="ORF">H2508_06230</name>
</gene>
<dbReference type="AlphaFoldDB" id="A0A7W2TVL5"/>
<dbReference type="Gene3D" id="3.40.50.2000">
    <property type="entry name" value="Glycogen Phosphorylase B"/>
    <property type="match status" value="1"/>
</dbReference>
<protein>
    <submittedName>
        <fullName evidence="1">TIGR03087 family PEP-CTERM/XrtA system glycosyltransferase</fullName>
    </submittedName>
</protein>
<organism evidence="1 2">
    <name type="scientific">Sediminihaliea albiluteola</name>
    <dbReference type="NCBI Taxonomy" id="2758564"/>
    <lineage>
        <taxon>Bacteria</taxon>
        <taxon>Pseudomonadati</taxon>
        <taxon>Pseudomonadota</taxon>
        <taxon>Gammaproteobacteria</taxon>
        <taxon>Cellvibrionales</taxon>
        <taxon>Halieaceae</taxon>
        <taxon>Sediminihaliea</taxon>
    </lineage>
</organism>
<dbReference type="NCBIfam" id="TIGR03087">
    <property type="entry name" value="stp1"/>
    <property type="match status" value="1"/>
</dbReference>
<proteinExistence type="predicted"/>
<comment type="caution">
    <text evidence="1">The sequence shown here is derived from an EMBL/GenBank/DDBJ whole genome shotgun (WGS) entry which is preliminary data.</text>
</comment>
<dbReference type="SUPFAM" id="SSF53756">
    <property type="entry name" value="UDP-Glycosyltransferase/glycogen phosphorylase"/>
    <property type="match status" value="1"/>
</dbReference>
<dbReference type="GO" id="GO:0016757">
    <property type="term" value="F:glycosyltransferase activity"/>
    <property type="evidence" value="ECO:0007669"/>
    <property type="project" value="TreeGrafter"/>
</dbReference>
<evidence type="ECO:0000313" key="1">
    <source>
        <dbReference type="EMBL" id="MBA6412708.1"/>
    </source>
</evidence>
<dbReference type="Proteomes" id="UP000539350">
    <property type="component" value="Unassembled WGS sequence"/>
</dbReference>
<sequence>MAIQQPGNDLREPLLLLCHRIPYPPDKGDKIRSFHLLNYLSEQYAVCLATFVDDPNDWQYQEVVESYCHRSLILPRRGLPHLSALLAALYGNQPLTLPLYFRRDLANWITSVVTELGITRALIYSSGMGQYLKLPALSELHAVVDFVDVDSDKWRQYAETKVWPLSWLYRREARTLLEFEKSLNRRSAASLFVSAAEAEMFRSLQVPEAKRVSHYNNGVDGRYFCPDDRLPNPFKPDQAALVFTGAMDYWPNIDAVVGFAKEVFPVLLKQHPELLFYIVGSNPDRSVKQLAVLPNVFVTGRVPDVRPYLQHSLAAVAPLRVARGIQNKVLEAMAMARPVLVSPAGLEGIPAIDGQHVLLAGSAEVISQRVAELIEGDWQNLGLNGRELVLEQFSWSASLPLVDKLLQRGAEIKLMDEKRALHDY</sequence>
<accession>A0A7W2TVL5</accession>
<keyword evidence="2" id="KW-1185">Reference proteome</keyword>
<reference evidence="1 2" key="1">
    <citation type="submission" date="2020-07" db="EMBL/GenBank/DDBJ databases">
        <title>Halieaceae bacterium, F7430, whole genome shotgun sequencing project.</title>
        <authorList>
            <person name="Jiang S."/>
            <person name="Liu Z.W."/>
            <person name="Du Z.J."/>
        </authorList>
    </citation>
    <scope>NUCLEOTIDE SEQUENCE [LARGE SCALE GENOMIC DNA]</scope>
    <source>
        <strain evidence="1 2">F7430</strain>
    </source>
</reference>
<dbReference type="CDD" id="cd03801">
    <property type="entry name" value="GT4_PimA-like"/>
    <property type="match status" value="1"/>
</dbReference>
<dbReference type="InterPro" id="IPR017521">
    <property type="entry name" value="Sugar_tfrase_PEP-CTERM_Stp1"/>
</dbReference>
<dbReference type="EMBL" id="JACFXU010000013">
    <property type="protein sequence ID" value="MBA6412708.1"/>
    <property type="molecule type" value="Genomic_DNA"/>
</dbReference>
<dbReference type="PANTHER" id="PTHR12526">
    <property type="entry name" value="GLYCOSYLTRANSFERASE"/>
    <property type="match status" value="1"/>
</dbReference>
<dbReference type="Pfam" id="PF13692">
    <property type="entry name" value="Glyco_trans_1_4"/>
    <property type="match status" value="1"/>
</dbReference>
<evidence type="ECO:0000313" key="2">
    <source>
        <dbReference type="Proteomes" id="UP000539350"/>
    </source>
</evidence>